<comment type="caution">
    <text evidence="2">The sequence shown here is derived from an EMBL/GenBank/DDBJ whole genome shotgun (WGS) entry which is preliminary data.</text>
</comment>
<protein>
    <recommendedName>
        <fullName evidence="1">GH16 domain-containing protein</fullName>
    </recommendedName>
</protein>
<organism evidence="2 3">
    <name type="scientific">Hymenoscyphus albidus</name>
    <dbReference type="NCBI Taxonomy" id="595503"/>
    <lineage>
        <taxon>Eukaryota</taxon>
        <taxon>Fungi</taxon>
        <taxon>Dikarya</taxon>
        <taxon>Ascomycota</taxon>
        <taxon>Pezizomycotina</taxon>
        <taxon>Leotiomycetes</taxon>
        <taxon>Helotiales</taxon>
        <taxon>Helotiaceae</taxon>
        <taxon>Hymenoscyphus</taxon>
    </lineage>
</organism>
<dbReference type="Pfam" id="PF26113">
    <property type="entry name" value="GH16_XgeA"/>
    <property type="match status" value="1"/>
</dbReference>
<feature type="domain" description="GH16" evidence="1">
    <location>
        <begin position="1"/>
        <end position="235"/>
    </location>
</feature>
<dbReference type="PROSITE" id="PS51762">
    <property type="entry name" value="GH16_2"/>
    <property type="match status" value="1"/>
</dbReference>
<dbReference type="Gene3D" id="2.60.120.200">
    <property type="match status" value="1"/>
</dbReference>
<reference evidence="2" key="1">
    <citation type="submission" date="2021-07" db="EMBL/GenBank/DDBJ databases">
        <authorList>
            <person name="Durling M."/>
        </authorList>
    </citation>
    <scope>NUCLEOTIDE SEQUENCE</scope>
</reference>
<dbReference type="SUPFAM" id="SSF49899">
    <property type="entry name" value="Concanavalin A-like lectins/glucanases"/>
    <property type="match status" value="1"/>
</dbReference>
<dbReference type="CDD" id="cd02181">
    <property type="entry name" value="GH16_fungal_Lam16A_glucanase"/>
    <property type="match status" value="1"/>
</dbReference>
<dbReference type="InterPro" id="IPR050546">
    <property type="entry name" value="Glycosyl_Hydrlase_16"/>
</dbReference>
<dbReference type="InterPro" id="IPR000757">
    <property type="entry name" value="Beta-glucanase-like"/>
</dbReference>
<sequence length="257" mass="28142">MDCNHRYVSKPEASRLGLSGVSQNGATYLRVDYWSKLNPAGAGRKSVRITSKKSWTHGLFVADIAHMPGGICGTWPAWWKLGPNWPNNGEIDIIEGVNSNSKNTMALHTSANCRMTPTHQLGTPQDTNCDGTTNSNAGCSVRSTSKLTYGNDFNAIGGGVYAMEWMSQDIKIWFFPRGGIPRNLQSGRPDTKDWGTPQSYYTGNCNIDSHFKGHNIVFDTTFCGDWAANVWSSDPTCSKLAPTCNSYVANNPSAFKN</sequence>
<proteinExistence type="predicted"/>
<dbReference type="GO" id="GO:0004553">
    <property type="term" value="F:hydrolase activity, hydrolyzing O-glycosyl compounds"/>
    <property type="evidence" value="ECO:0007669"/>
    <property type="project" value="InterPro"/>
</dbReference>
<evidence type="ECO:0000313" key="3">
    <source>
        <dbReference type="Proteomes" id="UP000701801"/>
    </source>
</evidence>
<accession>A0A9N9LMM1</accession>
<dbReference type="PANTHER" id="PTHR10963:SF24">
    <property type="entry name" value="GLYCOSIDASE C21B10.07-RELATED"/>
    <property type="match status" value="1"/>
</dbReference>
<dbReference type="OrthoDB" id="192832at2759"/>
<name>A0A9N9LMM1_9HELO</name>
<dbReference type="GO" id="GO:0009251">
    <property type="term" value="P:glucan catabolic process"/>
    <property type="evidence" value="ECO:0007669"/>
    <property type="project" value="TreeGrafter"/>
</dbReference>
<dbReference type="AlphaFoldDB" id="A0A9N9LMM1"/>
<keyword evidence="3" id="KW-1185">Reference proteome</keyword>
<evidence type="ECO:0000313" key="2">
    <source>
        <dbReference type="EMBL" id="CAG8975865.1"/>
    </source>
</evidence>
<feature type="non-terminal residue" evidence="2">
    <location>
        <position position="1"/>
    </location>
</feature>
<dbReference type="EMBL" id="CAJVRM010000154">
    <property type="protein sequence ID" value="CAG8975865.1"/>
    <property type="molecule type" value="Genomic_DNA"/>
</dbReference>
<dbReference type="PANTHER" id="PTHR10963">
    <property type="entry name" value="GLYCOSYL HYDROLASE-RELATED"/>
    <property type="match status" value="1"/>
</dbReference>
<dbReference type="InterPro" id="IPR013320">
    <property type="entry name" value="ConA-like_dom_sf"/>
</dbReference>
<gene>
    <name evidence="2" type="ORF">HYALB_00011115</name>
</gene>
<dbReference type="Proteomes" id="UP000701801">
    <property type="component" value="Unassembled WGS sequence"/>
</dbReference>
<evidence type="ECO:0000259" key="1">
    <source>
        <dbReference type="PROSITE" id="PS51762"/>
    </source>
</evidence>